<evidence type="ECO:0000313" key="3">
    <source>
        <dbReference type="Proteomes" id="UP000236845"/>
    </source>
</evidence>
<sequence>MPLESLMGAIVGAVVGFKKAFIGDIGWGVFFLLLVAMSGGLRWLYVKWTKQYDAAEVKAKWFGLGRILHGIYAGRNWVLKAGTIAATCFFLAAMVVAGASKNGIVADSSSALTSLPTGCYRITTICEQMGDSTVVYMKKVLDAEGGIMTERLGRALLIQGELASSNTNFKPGAYLSINLFEGRTLVCELNESQVQKIVNEHNSRWWVWLGKKLGVLLS</sequence>
<keyword evidence="1" id="KW-0472">Membrane</keyword>
<organism evidence="2 3">
    <name type="scientific">Candidatus Kerfeldbacteria bacterium CG08_land_8_20_14_0_20_43_14</name>
    <dbReference type="NCBI Taxonomy" id="2014246"/>
    <lineage>
        <taxon>Bacteria</taxon>
        <taxon>Candidatus Kerfeldiibacteriota</taxon>
    </lineage>
</organism>
<accession>A0A2H0YQE3</accession>
<feature type="transmembrane region" description="Helical" evidence="1">
    <location>
        <begin position="25"/>
        <end position="45"/>
    </location>
</feature>
<gene>
    <name evidence="2" type="ORF">COT26_01910</name>
</gene>
<keyword evidence="1" id="KW-1133">Transmembrane helix</keyword>
<dbReference type="EMBL" id="PEXW01000041">
    <property type="protein sequence ID" value="PIS40698.1"/>
    <property type="molecule type" value="Genomic_DNA"/>
</dbReference>
<evidence type="ECO:0000313" key="2">
    <source>
        <dbReference type="EMBL" id="PIS40698.1"/>
    </source>
</evidence>
<dbReference type="AlphaFoldDB" id="A0A2H0YQE3"/>
<keyword evidence="1" id="KW-0812">Transmembrane</keyword>
<proteinExistence type="predicted"/>
<feature type="transmembrane region" description="Helical" evidence="1">
    <location>
        <begin position="77"/>
        <end position="99"/>
    </location>
</feature>
<reference evidence="3" key="1">
    <citation type="submission" date="2017-09" db="EMBL/GenBank/DDBJ databases">
        <title>Depth-based differentiation of microbial function through sediment-hosted aquifers and enrichment of novel symbionts in the deep terrestrial subsurface.</title>
        <authorList>
            <person name="Probst A.J."/>
            <person name="Ladd B."/>
            <person name="Jarett J.K."/>
            <person name="Geller-Mcgrath D.E."/>
            <person name="Sieber C.M.K."/>
            <person name="Emerson J.B."/>
            <person name="Anantharaman K."/>
            <person name="Thomas B.C."/>
            <person name="Malmstrom R."/>
            <person name="Stieglmeier M."/>
            <person name="Klingl A."/>
            <person name="Woyke T."/>
            <person name="Ryan C.M."/>
            <person name="Banfield J.F."/>
        </authorList>
    </citation>
    <scope>NUCLEOTIDE SEQUENCE [LARGE SCALE GENOMIC DNA]</scope>
</reference>
<name>A0A2H0YQE3_9BACT</name>
<comment type="caution">
    <text evidence="2">The sequence shown here is derived from an EMBL/GenBank/DDBJ whole genome shotgun (WGS) entry which is preliminary data.</text>
</comment>
<dbReference type="Proteomes" id="UP000236845">
    <property type="component" value="Unassembled WGS sequence"/>
</dbReference>
<protein>
    <submittedName>
        <fullName evidence="2">Uncharacterized protein</fullName>
    </submittedName>
</protein>
<evidence type="ECO:0000256" key="1">
    <source>
        <dbReference type="SAM" id="Phobius"/>
    </source>
</evidence>